<dbReference type="InterPro" id="IPR031108">
    <property type="entry name" value="IscA_plant_cyanobact"/>
</dbReference>
<dbReference type="SUPFAM" id="SSF89360">
    <property type="entry name" value="HesB-like domain"/>
    <property type="match status" value="1"/>
</dbReference>
<dbReference type="Proteomes" id="UP000075420">
    <property type="component" value="Unassembled WGS sequence"/>
</dbReference>
<proteinExistence type="predicted"/>
<dbReference type="InterPro" id="IPR017870">
    <property type="entry name" value="FeS_cluster_insertion_CS"/>
</dbReference>
<dbReference type="PANTHER" id="PTHR47265:SF1">
    <property type="entry name" value="IRON-SULFUR ASSEMBLY PROTEIN ISCA, CHLOROPLASTIC"/>
    <property type="match status" value="1"/>
</dbReference>
<dbReference type="GO" id="GO:0030674">
    <property type="term" value="F:protein-macromolecule adaptor activity"/>
    <property type="evidence" value="ECO:0007669"/>
    <property type="project" value="TreeGrafter"/>
</dbReference>
<organism evidence="3 4">
    <name type="scientific">Sorangium cellulosum</name>
    <name type="common">Polyangium cellulosum</name>
    <dbReference type="NCBI Taxonomy" id="56"/>
    <lineage>
        <taxon>Bacteria</taxon>
        <taxon>Pseudomonadati</taxon>
        <taxon>Myxococcota</taxon>
        <taxon>Polyangia</taxon>
        <taxon>Polyangiales</taxon>
        <taxon>Polyangiaceae</taxon>
        <taxon>Sorangium</taxon>
    </lineage>
</organism>
<reference evidence="3 4" key="1">
    <citation type="submission" date="2014-02" db="EMBL/GenBank/DDBJ databases">
        <title>The small core and large imbalanced accessory genome model reveals a collaborative survival strategy of Sorangium cellulosum strains in nature.</title>
        <authorList>
            <person name="Han K."/>
            <person name="Peng R."/>
            <person name="Blom J."/>
            <person name="Li Y.-Z."/>
        </authorList>
    </citation>
    <scope>NUCLEOTIDE SEQUENCE [LARGE SCALE GENOMIC DNA]</scope>
    <source>
        <strain evidence="3 4">So0157-25</strain>
    </source>
</reference>
<comment type="caution">
    <text evidence="3">The sequence shown here is derived from an EMBL/GenBank/DDBJ whole genome shotgun (WGS) entry which is preliminary data.</text>
</comment>
<evidence type="ECO:0000313" key="3">
    <source>
        <dbReference type="EMBL" id="KYF58875.1"/>
    </source>
</evidence>
<dbReference type="InterPro" id="IPR000361">
    <property type="entry name" value="ATAP_core_dom"/>
</dbReference>
<dbReference type="Pfam" id="PF01521">
    <property type="entry name" value="Fe-S_biosyn"/>
    <property type="match status" value="1"/>
</dbReference>
<accession>A0A150PT31</accession>
<feature type="compositionally biased region" description="Basic and acidic residues" evidence="1">
    <location>
        <begin position="32"/>
        <end position="42"/>
    </location>
</feature>
<dbReference type="GO" id="GO:0016226">
    <property type="term" value="P:iron-sulfur cluster assembly"/>
    <property type="evidence" value="ECO:0007669"/>
    <property type="project" value="InterPro"/>
</dbReference>
<dbReference type="GO" id="GO:0051537">
    <property type="term" value="F:2 iron, 2 sulfur cluster binding"/>
    <property type="evidence" value="ECO:0007669"/>
    <property type="project" value="UniProtKB-ARBA"/>
</dbReference>
<name>A0A150PT31_SORCE</name>
<gene>
    <name evidence="3" type="ORF">BE08_19140</name>
</gene>
<sequence>MQSSEETTTTTAATAADSGSHPAPVATAGAGHAHEEGAEAEATRAKRKLAVSDAAVEAIRAQLAKRGTPEGAIRVGIRGGGCSGFSYVIEFEDRPPRSGDLVLEFAEPGKATVRVLCDKKSIIYLGGSVLDWEKTLMYQGFKFKNPQEASRCGCGHSFTVA</sequence>
<dbReference type="EMBL" id="JELY01000582">
    <property type="protein sequence ID" value="KYF58875.1"/>
    <property type="molecule type" value="Genomic_DNA"/>
</dbReference>
<protein>
    <recommendedName>
        <fullName evidence="2">Core domain-containing protein</fullName>
    </recommendedName>
</protein>
<dbReference type="NCBIfam" id="TIGR00049">
    <property type="entry name" value="iron-sulfur cluster assembly accessory protein"/>
    <property type="match status" value="1"/>
</dbReference>
<evidence type="ECO:0000259" key="2">
    <source>
        <dbReference type="Pfam" id="PF01521"/>
    </source>
</evidence>
<dbReference type="PROSITE" id="PS01152">
    <property type="entry name" value="HESB"/>
    <property type="match status" value="1"/>
</dbReference>
<dbReference type="InterPro" id="IPR016092">
    <property type="entry name" value="ATAP"/>
</dbReference>
<dbReference type="InterPro" id="IPR035903">
    <property type="entry name" value="HesB-like_dom_sf"/>
</dbReference>
<feature type="compositionally biased region" description="Low complexity" evidence="1">
    <location>
        <begin position="7"/>
        <end position="16"/>
    </location>
</feature>
<dbReference type="PANTHER" id="PTHR47265">
    <property type="entry name" value="IRON-SULFUR ASSEMBLY PROTEIN ISCA, CHLOROPLASTIC"/>
    <property type="match status" value="1"/>
</dbReference>
<feature type="domain" description="Core" evidence="2">
    <location>
        <begin position="48"/>
        <end position="155"/>
    </location>
</feature>
<evidence type="ECO:0000256" key="1">
    <source>
        <dbReference type="SAM" id="MobiDB-lite"/>
    </source>
</evidence>
<evidence type="ECO:0000313" key="4">
    <source>
        <dbReference type="Proteomes" id="UP000075420"/>
    </source>
</evidence>
<dbReference type="Gene3D" id="2.60.300.12">
    <property type="entry name" value="HesB-like domain"/>
    <property type="match status" value="1"/>
</dbReference>
<feature type="region of interest" description="Disordered" evidence="1">
    <location>
        <begin position="1"/>
        <end position="42"/>
    </location>
</feature>
<dbReference type="AlphaFoldDB" id="A0A150PT31"/>